<reference evidence="2" key="1">
    <citation type="submission" date="2009-03" db="EMBL/GenBank/DDBJ databases">
        <title>Brucella melitensis ATCC 23457 whole genome shotgun sequencing project.</title>
        <authorList>
            <person name="Setubal J.C."/>
            <person name="Boyle S."/>
            <person name="Crasta O.R."/>
            <person name="Gillespie J.J."/>
            <person name="Kenyon R.W."/>
            <person name="Lu J."/>
            <person name="Mane S."/>
            <person name="Nagrani S."/>
            <person name="Shallom J.M."/>
            <person name="Shallom S."/>
            <person name="Shukla M."/>
            <person name="Snyder E.E."/>
            <person name="Sobral B.W."/>
            <person name="Wattam A.R."/>
            <person name="Will R."/>
            <person name="Williams K."/>
            <person name="Yoo H."/>
            <person name="Munk C."/>
            <person name="Tapia R."/>
            <person name="Han C."/>
            <person name="Detter J.C."/>
            <person name="Bruce D."/>
            <person name="Brettin T.S."/>
        </authorList>
    </citation>
    <scope>NUCLEOTIDE SEQUENCE [LARGE SCALE GENOMIC DNA]</scope>
    <source>
        <strain evidence="2">ATCC 23457</strain>
    </source>
</reference>
<name>C0RGW1_BRUMB</name>
<protein>
    <submittedName>
        <fullName evidence="1">Uncharacterized protein</fullName>
    </submittedName>
</protein>
<organism evidence="1 2">
    <name type="scientific">Brucella melitensis biotype 2 (strain ATCC 23457)</name>
    <dbReference type="NCBI Taxonomy" id="546272"/>
    <lineage>
        <taxon>Bacteria</taxon>
        <taxon>Pseudomonadati</taxon>
        <taxon>Pseudomonadota</taxon>
        <taxon>Alphaproteobacteria</taxon>
        <taxon>Hyphomicrobiales</taxon>
        <taxon>Brucellaceae</taxon>
        <taxon>Brucella/Ochrobactrum group</taxon>
        <taxon>Brucella</taxon>
    </lineage>
</organism>
<dbReference type="AlphaFoldDB" id="C0RGW1"/>
<dbReference type="EMBL" id="CP001488">
    <property type="protein sequence ID" value="ACO00069.1"/>
    <property type="molecule type" value="Genomic_DNA"/>
</dbReference>
<dbReference type="HOGENOM" id="CLU_2951283_0_0_5"/>
<proteinExistence type="predicted"/>
<evidence type="ECO:0000313" key="1">
    <source>
        <dbReference type="EMBL" id="ACO00069.1"/>
    </source>
</evidence>
<evidence type="ECO:0000313" key="2">
    <source>
        <dbReference type="Proteomes" id="UP000001748"/>
    </source>
</evidence>
<dbReference type="Proteomes" id="UP000001748">
    <property type="component" value="Chromosome I"/>
</dbReference>
<accession>C0RGW1</accession>
<gene>
    <name evidence="1" type="ordered locus">BMEA_A0272</name>
</gene>
<sequence>MAKLFYRKSLPRFYFPSWGKCAKAGKYTGDLREREAAEASSLLSDGTLLTLTKSTVKII</sequence>
<dbReference type="KEGG" id="bmi:BMEA_A0272"/>